<dbReference type="PANTHER" id="PTHR21325">
    <property type="entry name" value="PHOSPHOLIPASE B, PLB1"/>
    <property type="match status" value="1"/>
</dbReference>
<protein>
    <submittedName>
        <fullName evidence="2">Uncharacterized protein</fullName>
    </submittedName>
</protein>
<dbReference type="EMBL" id="BAABUJ010000011">
    <property type="protein sequence ID" value="GAA5799048.1"/>
    <property type="molecule type" value="Genomic_DNA"/>
</dbReference>
<evidence type="ECO:0000256" key="1">
    <source>
        <dbReference type="SAM" id="SignalP"/>
    </source>
</evidence>
<organism evidence="2 3">
    <name type="scientific">Helicostylum pulchrum</name>
    <dbReference type="NCBI Taxonomy" id="562976"/>
    <lineage>
        <taxon>Eukaryota</taxon>
        <taxon>Fungi</taxon>
        <taxon>Fungi incertae sedis</taxon>
        <taxon>Mucoromycota</taxon>
        <taxon>Mucoromycotina</taxon>
        <taxon>Mucoromycetes</taxon>
        <taxon>Mucorales</taxon>
        <taxon>Mucorineae</taxon>
        <taxon>Mucoraceae</taxon>
        <taxon>Helicostylum</taxon>
    </lineage>
</organism>
<evidence type="ECO:0000313" key="3">
    <source>
        <dbReference type="Proteomes" id="UP001476247"/>
    </source>
</evidence>
<feature type="signal peptide" evidence="1">
    <location>
        <begin position="1"/>
        <end position="17"/>
    </location>
</feature>
<proteinExistence type="predicted"/>
<comment type="caution">
    <text evidence="2">The sequence shown here is derived from an EMBL/GenBank/DDBJ whole genome shotgun (WGS) entry which is preliminary data.</text>
</comment>
<feature type="chain" id="PRO_5045948858" evidence="1">
    <location>
        <begin position="18"/>
        <end position="280"/>
    </location>
</feature>
<evidence type="ECO:0000313" key="2">
    <source>
        <dbReference type="EMBL" id="GAA5799048.1"/>
    </source>
</evidence>
<dbReference type="InterPro" id="IPR036514">
    <property type="entry name" value="SGNH_hydro_sf"/>
</dbReference>
<dbReference type="InterPro" id="IPR001087">
    <property type="entry name" value="GDSL"/>
</dbReference>
<dbReference type="Proteomes" id="UP001476247">
    <property type="component" value="Unassembled WGS sequence"/>
</dbReference>
<name>A0ABP9XWA3_9FUNG</name>
<dbReference type="InterPro" id="IPR038885">
    <property type="entry name" value="PLB1"/>
</dbReference>
<accession>A0ABP9XWA3</accession>
<dbReference type="Gene3D" id="3.40.50.1110">
    <property type="entry name" value="SGNH hydrolase"/>
    <property type="match status" value="1"/>
</dbReference>
<dbReference type="SUPFAM" id="SSF52266">
    <property type="entry name" value="SGNH hydrolase"/>
    <property type="match status" value="1"/>
</dbReference>
<sequence length="280" mass="30760">MFVKLIALVASVVSVMALNVTSISECPALTTRTSPPKDVTDLRADDIKILGSLGDSILAGYGMKPISSGILGFLNKNTLTEHRGLSYLMGADEGAVSIANFIKHYNQVIDGPSAGSRILGYLRGHQRLAYNLETDYLNAAQVGAMALNLDEELNYLIDHLDDGTMVDPKVMSDWKMITIQIGSNDICRSCNQEFANETTADAYATYLERAVQRLQAEVPNVLVNLMGMFNLADIYDVYAKDPEYCDNRVLLKPCDCFQESGGLDHMDRLINGKLILNAHE</sequence>
<dbReference type="PANTHER" id="PTHR21325:SF31">
    <property type="entry name" value="GH22081P-RELATED"/>
    <property type="match status" value="1"/>
</dbReference>
<keyword evidence="1" id="KW-0732">Signal</keyword>
<gene>
    <name evidence="2" type="ORF">HPULCUR_004457</name>
</gene>
<keyword evidence="3" id="KW-1185">Reference proteome</keyword>
<dbReference type="Pfam" id="PF00657">
    <property type="entry name" value="Lipase_GDSL"/>
    <property type="match status" value="1"/>
</dbReference>
<reference evidence="2 3" key="1">
    <citation type="submission" date="2024-04" db="EMBL/GenBank/DDBJ databases">
        <title>genome sequences of Mucor flavus KT1a and Helicostylum pulchrum KT1b strains isolation_sourced from the surface of a dry-aged beef.</title>
        <authorList>
            <person name="Toyotome T."/>
            <person name="Hosono M."/>
            <person name="Torimaru M."/>
            <person name="Fukuda K."/>
            <person name="Mikami N."/>
        </authorList>
    </citation>
    <scope>NUCLEOTIDE SEQUENCE [LARGE SCALE GENOMIC DNA]</scope>
    <source>
        <strain evidence="2 3">KT1b</strain>
    </source>
</reference>